<evidence type="ECO:0008006" key="3">
    <source>
        <dbReference type="Google" id="ProtNLM"/>
    </source>
</evidence>
<name>A0A401FZT9_9BACT</name>
<reference evidence="2" key="1">
    <citation type="submission" date="2017-11" db="EMBL/GenBank/DDBJ databases">
        <authorList>
            <person name="Watanabe M."/>
            <person name="Kojima H."/>
        </authorList>
    </citation>
    <scope>NUCLEOTIDE SEQUENCE [LARGE SCALE GENOMIC DNA]</scope>
    <source>
        <strain evidence="2">Tokyo 01</strain>
    </source>
</reference>
<dbReference type="OrthoDB" id="9769064at2"/>
<sequence>MRFESWKKETVILNPMQDMARKIIPSEIRKDPLTGRTARICHFMKLQWEKPDLEQLVAGTEAGCPFCPDRIMAITPQFPEEILPEGRLTLDDMVLFPNLAPYDSLSCVATMGGEHYIPMTEITPGRIAKAFRLALNFFGILEKSGHPEAVYHLINWNYMPPSGSSIIHPHLQVFTSSSAPNLMRTELEGARAYMAENGTNYWEDLVKAETETGERFLGKIGRTTWLSHFAPLGVAGDVLAVVDGVHSTLDLTDADLTDIATGLTRAMAAYDKMGIYSFNMNFFTGAKGDDFTRFHLLFSPRTFFNQTLGTPDVGAGQKLFNETVCMAYPEEISRMLRPFFAAVG</sequence>
<evidence type="ECO:0000313" key="1">
    <source>
        <dbReference type="EMBL" id="GBC62478.1"/>
    </source>
</evidence>
<dbReference type="InterPro" id="IPR036265">
    <property type="entry name" value="HIT-like_sf"/>
</dbReference>
<dbReference type="EMBL" id="BEXT01000001">
    <property type="protein sequence ID" value="GBC62478.1"/>
    <property type="molecule type" value="Genomic_DNA"/>
</dbReference>
<protein>
    <recommendedName>
        <fullName evidence="3">Galactose-1-phosphate uridylyltransferase</fullName>
    </recommendedName>
</protein>
<reference evidence="2" key="2">
    <citation type="submission" date="2019-01" db="EMBL/GenBank/DDBJ databases">
        <title>Genome sequence of Desulfonema ishimotonii strain Tokyo 01.</title>
        <authorList>
            <person name="Fukui M."/>
        </authorList>
    </citation>
    <scope>NUCLEOTIDE SEQUENCE [LARGE SCALE GENOMIC DNA]</scope>
    <source>
        <strain evidence="2">Tokyo 01</strain>
    </source>
</reference>
<gene>
    <name evidence="1" type="ORF">DENIS_3450</name>
</gene>
<dbReference type="Gene3D" id="3.30.428.10">
    <property type="entry name" value="HIT-like"/>
    <property type="match status" value="1"/>
</dbReference>
<comment type="caution">
    <text evidence="1">The sequence shown here is derived from an EMBL/GenBank/DDBJ whole genome shotgun (WGS) entry which is preliminary data.</text>
</comment>
<proteinExistence type="predicted"/>
<dbReference type="SUPFAM" id="SSF54197">
    <property type="entry name" value="HIT-like"/>
    <property type="match status" value="2"/>
</dbReference>
<organism evidence="1 2">
    <name type="scientific">Desulfonema ishimotonii</name>
    <dbReference type="NCBI Taxonomy" id="45657"/>
    <lineage>
        <taxon>Bacteria</taxon>
        <taxon>Pseudomonadati</taxon>
        <taxon>Thermodesulfobacteriota</taxon>
        <taxon>Desulfobacteria</taxon>
        <taxon>Desulfobacterales</taxon>
        <taxon>Desulfococcaceae</taxon>
        <taxon>Desulfonema</taxon>
    </lineage>
</organism>
<dbReference type="RefSeq" id="WP_124329642.1">
    <property type="nucleotide sequence ID" value="NZ_BEXT01000001.1"/>
</dbReference>
<accession>A0A401FZT9</accession>
<keyword evidence="2" id="KW-1185">Reference proteome</keyword>
<evidence type="ECO:0000313" key="2">
    <source>
        <dbReference type="Proteomes" id="UP000288096"/>
    </source>
</evidence>
<dbReference type="Proteomes" id="UP000288096">
    <property type="component" value="Unassembled WGS sequence"/>
</dbReference>
<dbReference type="AlphaFoldDB" id="A0A401FZT9"/>